<protein>
    <submittedName>
        <fullName evidence="4">N-carbamoyl-D-amino-acid hydrolase</fullName>
    </submittedName>
</protein>
<feature type="region of interest" description="Disordered" evidence="2">
    <location>
        <begin position="1"/>
        <end position="27"/>
    </location>
</feature>
<accession>A0AAE9Y680</accession>
<dbReference type="Gene3D" id="3.60.110.10">
    <property type="entry name" value="Carbon-nitrogen hydrolase"/>
    <property type="match status" value="1"/>
</dbReference>
<evidence type="ECO:0000313" key="4">
    <source>
        <dbReference type="EMBL" id="WCO67655.1"/>
    </source>
</evidence>
<dbReference type="KEGG" id="ima:PO878_02825"/>
<dbReference type="InterPro" id="IPR050345">
    <property type="entry name" value="Aliph_Amidase/BUP"/>
</dbReference>
<dbReference type="PANTHER" id="PTHR43674">
    <property type="entry name" value="NITRILASE C965.09-RELATED"/>
    <property type="match status" value="1"/>
</dbReference>
<keyword evidence="5" id="KW-1185">Reference proteome</keyword>
<dbReference type="Proteomes" id="UP001216390">
    <property type="component" value="Chromosome"/>
</dbReference>
<dbReference type="PROSITE" id="PS50263">
    <property type="entry name" value="CN_HYDROLASE"/>
    <property type="match status" value="1"/>
</dbReference>
<evidence type="ECO:0000259" key="3">
    <source>
        <dbReference type="PROSITE" id="PS50263"/>
    </source>
</evidence>
<proteinExistence type="predicted"/>
<evidence type="ECO:0000313" key="5">
    <source>
        <dbReference type="Proteomes" id="UP001216390"/>
    </source>
</evidence>
<dbReference type="EMBL" id="CP116942">
    <property type="protein sequence ID" value="WCO67655.1"/>
    <property type="molecule type" value="Genomic_DNA"/>
</dbReference>
<dbReference type="GO" id="GO:0016811">
    <property type="term" value="F:hydrolase activity, acting on carbon-nitrogen (but not peptide) bonds, in linear amides"/>
    <property type="evidence" value="ECO:0007669"/>
    <property type="project" value="TreeGrafter"/>
</dbReference>
<evidence type="ECO:0000256" key="1">
    <source>
        <dbReference type="ARBA" id="ARBA00022801"/>
    </source>
</evidence>
<gene>
    <name evidence="4" type="ORF">PO878_02825</name>
</gene>
<keyword evidence="1 4" id="KW-0378">Hydrolase</keyword>
<name>A0AAE9Y680_9ACTN</name>
<dbReference type="SUPFAM" id="SSF56317">
    <property type="entry name" value="Carbon-nitrogen hydrolase"/>
    <property type="match status" value="1"/>
</dbReference>
<sequence>MVRRGGPGVTVEPGETTPSWSRAAGGLSSRRLSGTFPREVVVAAAQMGPVARDAPRAEVVERLLSLLRGAAHRGAELVVFPELALTTFFPRYVIDDDAELDAFFETEMPGPETKVLFDEAARLGVGFQLGYAELTPDGHRYNTAILVERDGRIVSRYRKVHVPGHADEEPWRAFQHLERRYFEPGPGFEVHEAFGGIVGSATCNDRRWPETYRVLGLQGVELVLIGYNTPIHYAPDPGQDRLAGHHNTLVMAAGAYQNGTWVVGVAKGGVEEGVWSLAESQIISPGGEVVARATTEDDELVLALVDLDRCWDYKRTVFNFAQYRLPDRYRLITDLTDPGSTGPTRPAT</sequence>
<reference evidence="4" key="1">
    <citation type="submission" date="2023-01" db="EMBL/GenBank/DDBJ databases">
        <title>The diversity of Class Acidimicrobiia in South China Sea sediment environments and the proposal of Iamia marina sp. nov., a novel species of the genus Iamia.</title>
        <authorList>
            <person name="He Y."/>
            <person name="Tian X."/>
        </authorList>
    </citation>
    <scope>NUCLEOTIDE SEQUENCE</scope>
    <source>
        <strain evidence="4">DSM 19957</strain>
    </source>
</reference>
<dbReference type="InterPro" id="IPR003010">
    <property type="entry name" value="C-N_Hydrolase"/>
</dbReference>
<dbReference type="Pfam" id="PF00795">
    <property type="entry name" value="CN_hydrolase"/>
    <property type="match status" value="1"/>
</dbReference>
<organism evidence="4 5">
    <name type="scientific">Iamia majanohamensis</name>
    <dbReference type="NCBI Taxonomy" id="467976"/>
    <lineage>
        <taxon>Bacteria</taxon>
        <taxon>Bacillati</taxon>
        <taxon>Actinomycetota</taxon>
        <taxon>Acidimicrobiia</taxon>
        <taxon>Acidimicrobiales</taxon>
        <taxon>Iamiaceae</taxon>
        <taxon>Iamia</taxon>
    </lineage>
</organism>
<dbReference type="PANTHER" id="PTHR43674:SF12">
    <property type="entry name" value="NITRILASE C965.09-RELATED"/>
    <property type="match status" value="1"/>
</dbReference>
<dbReference type="InterPro" id="IPR036526">
    <property type="entry name" value="C-N_Hydrolase_sf"/>
</dbReference>
<dbReference type="AlphaFoldDB" id="A0AAE9Y680"/>
<feature type="domain" description="CN hydrolase" evidence="3">
    <location>
        <begin position="40"/>
        <end position="307"/>
    </location>
</feature>
<evidence type="ECO:0000256" key="2">
    <source>
        <dbReference type="SAM" id="MobiDB-lite"/>
    </source>
</evidence>
<dbReference type="CDD" id="cd07569">
    <property type="entry name" value="DCase"/>
    <property type="match status" value="1"/>
</dbReference>